<keyword evidence="5" id="KW-1133">Transmembrane helix</keyword>
<protein>
    <submittedName>
        <fullName evidence="7">Helix-turn-helix domain-containing protein</fullName>
    </submittedName>
</protein>
<sequence length="709" mass="79107">MKQFRLISYIMGFIVLVTAFVSVYFYQYRAREVQESRTRRLNNLASVYEDQYNDVSLLVHNLSVNELVYELQYEQGASASISGRTEELINALSLLRAAYSAQVQPFVYFHNSDAVISNSGKTTSSLFAQYFSLEGRLDFAALRQNRSREIQIFPQVPVYFSVTYADRQPMDYGTLYVYTQNDASILLLFRNAPLLFLMETAIQSGDAAFVVWDTASGQQVLSSAGETAAFDGWEACLASFSQAHAGWAIESVDSGRFCFAVAESGAEDGLLSMQINLFLLGTVAIGVAFTLLYYFILRKEVFQPLAEILQKLQVGSRPRDEYGAIENAIGHLQSRIQVLSENLREQEAQKQEAQMRHALLGVQEARGPGGFAEGRHYALVALIGESEDAARAVCGHLARDCCARLIAHIGEQRIFLVWLRETAEYEALVAAVQNLPLEDSQKARLALGLSRAYDSPTQMRDAYLESCGVLHARPVKWGAESTPGIVYIAGRGELDKSVSVPLDAKDSSVLLSLITRGETEAAVQFVADVLDPDLGMTIEQNRYRAIYLLNVLGMAQNTRRDMVFDLTVLTSQVHTLVRAESMRALVLQACEQLTQAFAGAESDSLIRFILGYVEKHYMENIYLKTIAEEAGLSYAYVSHYFSERQGVGFADYLNSVRIQKACEMLAHTRLSLQEIAMRVGFGSMNTFMRNMKKFTGTTPDAYRKLHSEA</sequence>
<feature type="transmembrane region" description="Helical" evidence="5">
    <location>
        <begin position="6"/>
        <end position="26"/>
    </location>
</feature>
<keyword evidence="5" id="KW-0812">Transmembrane</keyword>
<dbReference type="GO" id="GO:0043565">
    <property type="term" value="F:sequence-specific DNA binding"/>
    <property type="evidence" value="ECO:0007669"/>
    <property type="project" value="InterPro"/>
</dbReference>
<gene>
    <name evidence="7" type="ORF">IAA84_10435</name>
</gene>
<dbReference type="PANTHER" id="PTHR43280:SF28">
    <property type="entry name" value="HTH-TYPE TRANSCRIPTIONAL ACTIVATOR RHAS"/>
    <property type="match status" value="1"/>
</dbReference>
<organism evidence="7 8">
    <name type="scientific">Candidatus Alectryocaccomicrobium excrementavium</name>
    <dbReference type="NCBI Taxonomy" id="2840668"/>
    <lineage>
        <taxon>Bacteria</taxon>
        <taxon>Bacillati</taxon>
        <taxon>Bacillota</taxon>
        <taxon>Clostridia</taxon>
        <taxon>Candidatus Alectryocaccomicrobium</taxon>
    </lineage>
</organism>
<dbReference type="InterPro" id="IPR009057">
    <property type="entry name" value="Homeodomain-like_sf"/>
</dbReference>
<evidence type="ECO:0000256" key="3">
    <source>
        <dbReference type="ARBA" id="ARBA00023163"/>
    </source>
</evidence>
<dbReference type="InterPro" id="IPR018060">
    <property type="entry name" value="HTH_AraC"/>
</dbReference>
<comment type="caution">
    <text evidence="7">The sequence shown here is derived from an EMBL/GenBank/DDBJ whole genome shotgun (WGS) entry which is preliminary data.</text>
</comment>
<keyword evidence="4" id="KW-0175">Coiled coil</keyword>
<evidence type="ECO:0000313" key="8">
    <source>
        <dbReference type="Proteomes" id="UP000824140"/>
    </source>
</evidence>
<evidence type="ECO:0000256" key="4">
    <source>
        <dbReference type="SAM" id="Coils"/>
    </source>
</evidence>
<evidence type="ECO:0000256" key="5">
    <source>
        <dbReference type="SAM" id="Phobius"/>
    </source>
</evidence>
<feature type="transmembrane region" description="Helical" evidence="5">
    <location>
        <begin position="277"/>
        <end position="296"/>
    </location>
</feature>
<reference evidence="7" key="1">
    <citation type="submission" date="2020-10" db="EMBL/GenBank/DDBJ databases">
        <authorList>
            <person name="Gilroy R."/>
        </authorList>
    </citation>
    <scope>NUCLEOTIDE SEQUENCE</scope>
    <source>
        <strain evidence="7">13766</strain>
    </source>
</reference>
<dbReference type="PROSITE" id="PS01124">
    <property type="entry name" value="HTH_ARAC_FAMILY_2"/>
    <property type="match status" value="1"/>
</dbReference>
<dbReference type="EMBL" id="DVJN01000200">
    <property type="protein sequence ID" value="HIS93422.1"/>
    <property type="molecule type" value="Genomic_DNA"/>
</dbReference>
<evidence type="ECO:0000259" key="6">
    <source>
        <dbReference type="PROSITE" id="PS01124"/>
    </source>
</evidence>
<keyword evidence="2" id="KW-0238">DNA-binding</keyword>
<keyword evidence="5" id="KW-0472">Membrane</keyword>
<dbReference type="PANTHER" id="PTHR43280">
    <property type="entry name" value="ARAC-FAMILY TRANSCRIPTIONAL REGULATOR"/>
    <property type="match status" value="1"/>
</dbReference>
<dbReference type="AlphaFoldDB" id="A0A9D1G1S8"/>
<dbReference type="SMART" id="SM00342">
    <property type="entry name" value="HTH_ARAC"/>
    <property type="match status" value="1"/>
</dbReference>
<dbReference type="Proteomes" id="UP000824140">
    <property type="component" value="Unassembled WGS sequence"/>
</dbReference>
<keyword evidence="3" id="KW-0804">Transcription</keyword>
<accession>A0A9D1G1S8</accession>
<dbReference type="GO" id="GO:0003700">
    <property type="term" value="F:DNA-binding transcription factor activity"/>
    <property type="evidence" value="ECO:0007669"/>
    <property type="project" value="InterPro"/>
</dbReference>
<evidence type="ECO:0000256" key="1">
    <source>
        <dbReference type="ARBA" id="ARBA00023015"/>
    </source>
</evidence>
<keyword evidence="1" id="KW-0805">Transcription regulation</keyword>
<name>A0A9D1G1S8_9FIRM</name>
<dbReference type="Pfam" id="PF12833">
    <property type="entry name" value="HTH_18"/>
    <property type="match status" value="1"/>
</dbReference>
<evidence type="ECO:0000256" key="2">
    <source>
        <dbReference type="ARBA" id="ARBA00023125"/>
    </source>
</evidence>
<evidence type="ECO:0000313" key="7">
    <source>
        <dbReference type="EMBL" id="HIS93422.1"/>
    </source>
</evidence>
<dbReference type="SUPFAM" id="SSF46689">
    <property type="entry name" value="Homeodomain-like"/>
    <property type="match status" value="2"/>
</dbReference>
<dbReference type="Gene3D" id="1.10.10.60">
    <property type="entry name" value="Homeodomain-like"/>
    <property type="match status" value="2"/>
</dbReference>
<feature type="coiled-coil region" evidence="4">
    <location>
        <begin position="329"/>
        <end position="356"/>
    </location>
</feature>
<proteinExistence type="predicted"/>
<reference evidence="7" key="2">
    <citation type="journal article" date="2021" name="PeerJ">
        <title>Extensive microbial diversity within the chicken gut microbiome revealed by metagenomics and culture.</title>
        <authorList>
            <person name="Gilroy R."/>
            <person name="Ravi A."/>
            <person name="Getino M."/>
            <person name="Pursley I."/>
            <person name="Horton D.L."/>
            <person name="Alikhan N.F."/>
            <person name="Baker D."/>
            <person name="Gharbi K."/>
            <person name="Hall N."/>
            <person name="Watson M."/>
            <person name="Adriaenssens E.M."/>
            <person name="Foster-Nyarko E."/>
            <person name="Jarju S."/>
            <person name="Secka A."/>
            <person name="Antonio M."/>
            <person name="Oren A."/>
            <person name="Chaudhuri R.R."/>
            <person name="La Ragione R."/>
            <person name="Hildebrand F."/>
            <person name="Pallen M.J."/>
        </authorList>
    </citation>
    <scope>NUCLEOTIDE SEQUENCE</scope>
    <source>
        <strain evidence="7">13766</strain>
    </source>
</reference>
<feature type="domain" description="HTH araC/xylS-type" evidence="6">
    <location>
        <begin position="607"/>
        <end position="705"/>
    </location>
</feature>